<proteinExistence type="predicted"/>
<evidence type="ECO:0000256" key="3">
    <source>
        <dbReference type="SAM" id="SignalP"/>
    </source>
</evidence>
<evidence type="ECO:0000256" key="1">
    <source>
        <dbReference type="ARBA" id="ARBA00022729"/>
    </source>
</evidence>
<dbReference type="RefSeq" id="WP_320005104.1">
    <property type="nucleotide sequence ID" value="NZ_JAUHJS010000007.1"/>
</dbReference>
<evidence type="ECO:0000313" key="5">
    <source>
        <dbReference type="EMBL" id="MDN4166566.1"/>
    </source>
</evidence>
<dbReference type="PANTHER" id="PTHR36504">
    <property type="entry name" value="LIPOPOLYSACCHARIDE EXPORT SYSTEM PROTEIN LPTA"/>
    <property type="match status" value="1"/>
</dbReference>
<dbReference type="EMBL" id="JAUHJS010000007">
    <property type="protein sequence ID" value="MDN4166566.1"/>
    <property type="molecule type" value="Genomic_DNA"/>
</dbReference>
<dbReference type="Pfam" id="PF13100">
    <property type="entry name" value="OstA_2"/>
    <property type="match status" value="1"/>
</dbReference>
<evidence type="ECO:0000259" key="4">
    <source>
        <dbReference type="Pfam" id="PF13100"/>
    </source>
</evidence>
<feature type="compositionally biased region" description="Basic and acidic residues" evidence="2">
    <location>
        <begin position="511"/>
        <end position="522"/>
    </location>
</feature>
<dbReference type="Proteomes" id="UP001168552">
    <property type="component" value="Unassembled WGS sequence"/>
</dbReference>
<comment type="caution">
    <text evidence="5">The sequence shown here is derived from an EMBL/GenBank/DDBJ whole genome shotgun (WGS) entry which is preliminary data.</text>
</comment>
<keyword evidence="6" id="KW-1185">Reference proteome</keyword>
<feature type="chain" id="PRO_5046705703" evidence="3">
    <location>
        <begin position="22"/>
        <end position="522"/>
    </location>
</feature>
<feature type="signal peptide" evidence="3">
    <location>
        <begin position="1"/>
        <end position="21"/>
    </location>
</feature>
<feature type="domain" description="Organic solvent tolerance-like N-terminal" evidence="4">
    <location>
        <begin position="44"/>
        <end position="183"/>
    </location>
</feature>
<protein>
    <submittedName>
        <fullName evidence="5">OstA-like protein</fullName>
    </submittedName>
</protein>
<reference evidence="5" key="1">
    <citation type="submission" date="2023-06" db="EMBL/GenBank/DDBJ databases">
        <title>Cytophagales bacterium Strain LB-30, isolated from soil.</title>
        <authorList>
            <person name="Liu B."/>
        </authorList>
    </citation>
    <scope>NUCLEOTIDE SEQUENCE</scope>
    <source>
        <strain evidence="5">LB-30</strain>
    </source>
</reference>
<keyword evidence="1 3" id="KW-0732">Signal</keyword>
<evidence type="ECO:0000256" key="2">
    <source>
        <dbReference type="SAM" id="MobiDB-lite"/>
    </source>
</evidence>
<feature type="region of interest" description="Disordered" evidence="2">
    <location>
        <begin position="502"/>
        <end position="522"/>
    </location>
</feature>
<sequence>MRLFFFLIAFSLFLSPFYAQAQKKNDVKYNAEGYMQKVGRGKDGYIKLMKNVRFDIKKKNTVITGDSAFYYEKRGYMQVFGRVVVKEGDSTTIRGRKLDYDLDKRSAQFRQNVVYTSGKSMTLTTDFLDYDFATKNANYFNGGKVNDKTTTLTSQRGVINTENNTVVFTGDVVLVSPDFTLKAEKLSYNTKTKIAITTTPTEIVNKDGVVTMAEKGGTFNTGADQTTLSDATIETETYIIKAEKIQFDDAKKLYTAKGKVVLNGKEDDVTIYGDEAKFTKDGGLSKVYGNPMMKKLMGNDTLYLTADTLASFDSDNKAERYLLAFKRVRIFSKDFSGISDSLAYMFSDSSMYFFTDPVLWSDNSQIEADSIRIQLAYNKIDKMHLSVNSFIVSEDTIHNFNQIKGRKMLAQFVDGNMDKLYVYGNGESIYFALENEVQLVGMNKILCSDMTIRMRNNKVENITFYKNPDAVFIPPHELQEPDRRLPGFNWRIQEKPTRMQVLKNFDPSNSPKEKKDTRIQLN</sequence>
<dbReference type="InterPro" id="IPR052037">
    <property type="entry name" value="LPS_export_LptA"/>
</dbReference>
<organism evidence="5 6">
    <name type="scientific">Shiella aurantiaca</name>
    <dbReference type="NCBI Taxonomy" id="3058365"/>
    <lineage>
        <taxon>Bacteria</taxon>
        <taxon>Pseudomonadati</taxon>
        <taxon>Bacteroidota</taxon>
        <taxon>Cytophagia</taxon>
        <taxon>Cytophagales</taxon>
        <taxon>Shiellaceae</taxon>
        <taxon>Shiella</taxon>
    </lineage>
</organism>
<dbReference type="InterPro" id="IPR005653">
    <property type="entry name" value="OstA-like_N"/>
</dbReference>
<gene>
    <name evidence="5" type="ORF">QWY31_13740</name>
</gene>
<evidence type="ECO:0000313" key="6">
    <source>
        <dbReference type="Proteomes" id="UP001168552"/>
    </source>
</evidence>
<accession>A0ABT8F9D7</accession>
<name>A0ABT8F9D7_9BACT</name>
<dbReference type="PANTHER" id="PTHR36504:SF1">
    <property type="entry name" value="LIPOPOLYSACCHARIDE EXPORT SYSTEM PROTEIN LPTA"/>
    <property type="match status" value="1"/>
</dbReference>
<dbReference type="Gene3D" id="2.60.450.10">
    <property type="entry name" value="Lipopolysaccharide (LPS) transport protein A like domain"/>
    <property type="match status" value="3"/>
</dbReference>